<reference evidence="1 2" key="1">
    <citation type="submission" date="2016-10" db="EMBL/GenBank/DDBJ databases">
        <authorList>
            <person name="de Groot N.N."/>
        </authorList>
    </citation>
    <scope>NUCLEOTIDE SEQUENCE [LARGE SCALE GENOMIC DNA]</scope>
    <source>
        <strain evidence="1 2">CGMCC 4.1877</strain>
    </source>
</reference>
<dbReference type="EMBL" id="FOUY01000011">
    <property type="protein sequence ID" value="SFN27639.1"/>
    <property type="molecule type" value="Genomic_DNA"/>
</dbReference>
<accession>A0A1I4XQT5</accession>
<dbReference type="Proteomes" id="UP000199614">
    <property type="component" value="Unassembled WGS sequence"/>
</dbReference>
<organism evidence="1 2">
    <name type="scientific">Pseudonocardia ammonioxydans</name>
    <dbReference type="NCBI Taxonomy" id="260086"/>
    <lineage>
        <taxon>Bacteria</taxon>
        <taxon>Bacillati</taxon>
        <taxon>Actinomycetota</taxon>
        <taxon>Actinomycetes</taxon>
        <taxon>Pseudonocardiales</taxon>
        <taxon>Pseudonocardiaceae</taxon>
        <taxon>Pseudonocardia</taxon>
    </lineage>
</organism>
<evidence type="ECO:0000313" key="2">
    <source>
        <dbReference type="Proteomes" id="UP000199614"/>
    </source>
</evidence>
<sequence>MTDGLMDPSPARPAPDRRAEVLARLRESAGTVGTSRIAEWTGLHVNTARFHLDGLVRDGLAERVTEQRHSPGRPRVLYRAVTGHPDTRGYRWLAEMLTGLVSTLDDAGPAAAEAGRRWGGHLVERSAPYERVGVDDALARLEQMLDTAGFRPELRVDDDDPQVRLRHCPFGEVAAQHPDVVCRLHLGLMQGALAEQPAPVEVRSLDPLVEPGLCVARLHLGPPDPATRSPGGL</sequence>
<dbReference type="STRING" id="260086.SAMN05216207_1011168"/>
<keyword evidence="2" id="KW-1185">Reference proteome</keyword>
<name>A0A1I4XQT5_PSUAM</name>
<dbReference type="OrthoDB" id="3399802at2"/>
<dbReference type="InterPro" id="IPR036388">
    <property type="entry name" value="WH-like_DNA-bd_sf"/>
</dbReference>
<dbReference type="RefSeq" id="WP_093342278.1">
    <property type="nucleotide sequence ID" value="NZ_FOUY01000011.1"/>
</dbReference>
<dbReference type="Gene3D" id="1.10.10.10">
    <property type="entry name" value="Winged helix-like DNA-binding domain superfamily/Winged helix DNA-binding domain"/>
    <property type="match status" value="1"/>
</dbReference>
<evidence type="ECO:0000313" key="1">
    <source>
        <dbReference type="EMBL" id="SFN27639.1"/>
    </source>
</evidence>
<dbReference type="InterPro" id="IPR036390">
    <property type="entry name" value="WH_DNA-bd_sf"/>
</dbReference>
<gene>
    <name evidence="1" type="ORF">SAMN05216207_1011168</name>
</gene>
<protein>
    <submittedName>
        <fullName evidence="1">Predicted transcriptional regulator, ArsR family</fullName>
    </submittedName>
</protein>
<dbReference type="AlphaFoldDB" id="A0A1I4XQT5"/>
<dbReference type="SUPFAM" id="SSF46785">
    <property type="entry name" value="Winged helix' DNA-binding domain"/>
    <property type="match status" value="1"/>
</dbReference>
<proteinExistence type="predicted"/>